<name>A0ABV5YAE9_9ACTN</name>
<feature type="domain" description="Glyoxalase-like" evidence="1">
    <location>
        <begin position="16"/>
        <end position="114"/>
    </location>
</feature>
<dbReference type="SUPFAM" id="SSF54593">
    <property type="entry name" value="Glyoxalase/Bleomycin resistance protein/Dihydroxybiphenyl dioxygenase"/>
    <property type="match status" value="1"/>
</dbReference>
<accession>A0ABV5YAE9</accession>
<dbReference type="RefSeq" id="WP_378194404.1">
    <property type="nucleotide sequence ID" value="NZ_JBHLZP010000007.1"/>
</dbReference>
<evidence type="ECO:0000313" key="3">
    <source>
        <dbReference type="Proteomes" id="UP001589627"/>
    </source>
</evidence>
<dbReference type="InterPro" id="IPR041581">
    <property type="entry name" value="Glyoxalase_6"/>
</dbReference>
<dbReference type="Gene3D" id="3.10.180.10">
    <property type="entry name" value="2,3-Dihydroxybiphenyl 1,2-Dioxygenase, domain 1"/>
    <property type="match status" value="1"/>
</dbReference>
<dbReference type="Proteomes" id="UP001589627">
    <property type="component" value="Unassembled WGS sequence"/>
</dbReference>
<organism evidence="2 3">
    <name type="scientific">Actinoallomurus acaciae</name>
    <dbReference type="NCBI Taxonomy" id="502577"/>
    <lineage>
        <taxon>Bacteria</taxon>
        <taxon>Bacillati</taxon>
        <taxon>Actinomycetota</taxon>
        <taxon>Actinomycetes</taxon>
        <taxon>Streptosporangiales</taxon>
        <taxon>Thermomonosporaceae</taxon>
        <taxon>Actinoallomurus</taxon>
    </lineage>
</organism>
<sequence>MHKSRIGGIFIDHPGSSFEASLRFWLAATGRSLAPEAEREDPYRSLGLFGGDVVVEVQRVGEGTDPRVHLDIDTDDVEAEVQRLEALGARRLESQENGRFWQMVDPGGLVFCVIPPHTSDFDEQATVWP</sequence>
<evidence type="ECO:0000259" key="1">
    <source>
        <dbReference type="Pfam" id="PF18029"/>
    </source>
</evidence>
<evidence type="ECO:0000313" key="2">
    <source>
        <dbReference type="EMBL" id="MFB9831077.1"/>
    </source>
</evidence>
<proteinExistence type="predicted"/>
<reference evidence="2 3" key="1">
    <citation type="submission" date="2024-09" db="EMBL/GenBank/DDBJ databases">
        <authorList>
            <person name="Sun Q."/>
            <person name="Mori K."/>
        </authorList>
    </citation>
    <scope>NUCLEOTIDE SEQUENCE [LARGE SCALE GENOMIC DNA]</scope>
    <source>
        <strain evidence="2 3">TBRC 0563</strain>
    </source>
</reference>
<gene>
    <name evidence="2" type="ORF">ACFFNX_02605</name>
</gene>
<dbReference type="InterPro" id="IPR029068">
    <property type="entry name" value="Glyas_Bleomycin-R_OHBP_Dase"/>
</dbReference>
<comment type="caution">
    <text evidence="2">The sequence shown here is derived from an EMBL/GenBank/DDBJ whole genome shotgun (WGS) entry which is preliminary data.</text>
</comment>
<keyword evidence="3" id="KW-1185">Reference proteome</keyword>
<dbReference type="EMBL" id="JBHLZP010000007">
    <property type="protein sequence ID" value="MFB9831077.1"/>
    <property type="molecule type" value="Genomic_DNA"/>
</dbReference>
<dbReference type="Pfam" id="PF18029">
    <property type="entry name" value="Glyoxalase_6"/>
    <property type="match status" value="1"/>
</dbReference>
<protein>
    <submittedName>
        <fullName evidence="2">VOC family protein</fullName>
    </submittedName>
</protein>